<organism evidence="1 2">
    <name type="scientific">Diplodia intermedia</name>
    <dbReference type="NCBI Taxonomy" id="856260"/>
    <lineage>
        <taxon>Eukaryota</taxon>
        <taxon>Fungi</taxon>
        <taxon>Dikarya</taxon>
        <taxon>Ascomycota</taxon>
        <taxon>Pezizomycotina</taxon>
        <taxon>Dothideomycetes</taxon>
        <taxon>Dothideomycetes incertae sedis</taxon>
        <taxon>Botryosphaeriales</taxon>
        <taxon>Botryosphaeriaceae</taxon>
        <taxon>Diplodia</taxon>
    </lineage>
</organism>
<evidence type="ECO:0000313" key="2">
    <source>
        <dbReference type="Proteomes" id="UP001521184"/>
    </source>
</evidence>
<sequence>MSRPIPIIVCGATQKVAAMVKSNMLPEYDVVYAGHDLPSTLHEVPLILAGTPPPGASLHTQLGSNDFLTSPPRAVVAGGGYGDDAFRALFAACVAACGGNESDLPVPFFRVDNDVTARLAAEGRGPPLPEFGKGPAAAAVPGREEYSRAIAGRLKGRIGEVVGEGVGEGEGRGKVFGF</sequence>
<dbReference type="EMBL" id="JAKEKT020000053">
    <property type="protein sequence ID" value="KAL1640202.1"/>
    <property type="molecule type" value="Genomic_DNA"/>
</dbReference>
<protein>
    <submittedName>
        <fullName evidence="1">Uncharacterized protein</fullName>
    </submittedName>
</protein>
<name>A0ABR3TKX2_9PEZI</name>
<evidence type="ECO:0000313" key="1">
    <source>
        <dbReference type="EMBL" id="KAL1640202.1"/>
    </source>
</evidence>
<gene>
    <name evidence="1" type="ORF">SLS58_007153</name>
</gene>
<comment type="caution">
    <text evidence="1">The sequence shown here is derived from an EMBL/GenBank/DDBJ whole genome shotgun (WGS) entry which is preliminary data.</text>
</comment>
<reference evidence="1 2" key="1">
    <citation type="journal article" date="2023" name="Plant Dis.">
        <title>First Report of Diplodia intermedia Causing Canker and Dieback Diseases on Apple Trees in Canada.</title>
        <authorList>
            <person name="Ellouze W."/>
            <person name="Ilyukhin E."/>
            <person name="Sulman M."/>
            <person name="Ali S."/>
        </authorList>
    </citation>
    <scope>NUCLEOTIDE SEQUENCE [LARGE SCALE GENOMIC DNA]</scope>
    <source>
        <strain evidence="1 2">M45-28</strain>
    </source>
</reference>
<accession>A0ABR3TKX2</accession>
<dbReference type="Proteomes" id="UP001521184">
    <property type="component" value="Unassembled WGS sequence"/>
</dbReference>
<keyword evidence="2" id="KW-1185">Reference proteome</keyword>
<proteinExistence type="predicted"/>